<feature type="compositionally biased region" description="Basic and acidic residues" evidence="1">
    <location>
        <begin position="109"/>
        <end position="134"/>
    </location>
</feature>
<evidence type="ECO:0000313" key="5">
    <source>
        <dbReference type="Proteomes" id="UP000465221"/>
    </source>
</evidence>
<keyword evidence="2" id="KW-1133">Transmembrane helix</keyword>
<gene>
    <name evidence="4" type="ORF">IFM46972_00484</name>
</gene>
<name>A0A8H3MZ52_9EURO</name>
<evidence type="ECO:0000256" key="2">
    <source>
        <dbReference type="SAM" id="Phobius"/>
    </source>
</evidence>
<evidence type="ECO:0008006" key="6">
    <source>
        <dbReference type="Google" id="ProtNLM"/>
    </source>
</evidence>
<organism evidence="4 5">
    <name type="scientific">Aspergillus udagawae</name>
    <dbReference type="NCBI Taxonomy" id="91492"/>
    <lineage>
        <taxon>Eukaryota</taxon>
        <taxon>Fungi</taxon>
        <taxon>Dikarya</taxon>
        <taxon>Ascomycota</taxon>
        <taxon>Pezizomycotina</taxon>
        <taxon>Eurotiomycetes</taxon>
        <taxon>Eurotiomycetidae</taxon>
        <taxon>Eurotiales</taxon>
        <taxon>Aspergillaceae</taxon>
        <taxon>Aspergillus</taxon>
        <taxon>Aspergillus subgen. Fumigati</taxon>
    </lineage>
</organism>
<keyword evidence="2" id="KW-0812">Transmembrane</keyword>
<proteinExistence type="predicted"/>
<dbReference type="Proteomes" id="UP000465221">
    <property type="component" value="Unassembled WGS sequence"/>
</dbReference>
<dbReference type="EMBL" id="BLKC01000002">
    <property type="protein sequence ID" value="GFF22876.1"/>
    <property type="molecule type" value="Genomic_DNA"/>
</dbReference>
<feature type="chain" id="PRO_5034354206" description="Transmembrane protein" evidence="3">
    <location>
        <begin position="23"/>
        <end position="171"/>
    </location>
</feature>
<accession>A0A8H3MZ52</accession>
<reference evidence="4 5" key="1">
    <citation type="submission" date="2020-01" db="EMBL/GenBank/DDBJ databases">
        <title>Draft genome sequence of Aspergillus udagawae IFM 46972.</title>
        <authorList>
            <person name="Takahashi H."/>
            <person name="Yaguchi T."/>
        </authorList>
    </citation>
    <scope>NUCLEOTIDE SEQUENCE [LARGE SCALE GENOMIC DNA]</scope>
    <source>
        <strain evidence="4 5">IFM 46972</strain>
    </source>
</reference>
<evidence type="ECO:0000256" key="1">
    <source>
        <dbReference type="SAM" id="MobiDB-lite"/>
    </source>
</evidence>
<feature type="region of interest" description="Disordered" evidence="1">
    <location>
        <begin position="109"/>
        <end position="171"/>
    </location>
</feature>
<feature type="transmembrane region" description="Helical" evidence="2">
    <location>
        <begin position="49"/>
        <end position="72"/>
    </location>
</feature>
<protein>
    <recommendedName>
        <fullName evidence="6">Transmembrane protein</fullName>
    </recommendedName>
</protein>
<feature type="compositionally biased region" description="Polar residues" evidence="1">
    <location>
        <begin position="135"/>
        <end position="146"/>
    </location>
</feature>
<keyword evidence="2" id="KW-0472">Membrane</keyword>
<comment type="caution">
    <text evidence="4">The sequence shown here is derived from an EMBL/GenBank/DDBJ whole genome shotgun (WGS) entry which is preliminary data.</text>
</comment>
<evidence type="ECO:0000313" key="4">
    <source>
        <dbReference type="EMBL" id="GFF22876.1"/>
    </source>
</evidence>
<evidence type="ECO:0000256" key="3">
    <source>
        <dbReference type="SAM" id="SignalP"/>
    </source>
</evidence>
<keyword evidence="3" id="KW-0732">Signal</keyword>
<sequence>MYRTMILCYCAIFSLFLARSAAQDYTDVQNEAGASGPSSDSVGVSSKGMIALCTIVGVVVIIGLSSTALFLVAKRRQWAMRETIRRSARQVVQAIKTPLTPRFPKVPEQLRRTQTKEGQKETRNQRLDDLEKGFKTSNSSNCSVQITAGERAQGNEKKTRGWGSRFAFDRS</sequence>
<feature type="signal peptide" evidence="3">
    <location>
        <begin position="1"/>
        <end position="22"/>
    </location>
</feature>
<dbReference type="AlphaFoldDB" id="A0A8H3MZ52"/>